<comment type="caution">
    <text evidence="11">The sequence shown here is derived from an EMBL/GenBank/DDBJ whole genome shotgun (WGS) entry which is preliminary data.</text>
</comment>
<name>A0A179GGA6_PURLI</name>
<evidence type="ECO:0000313" key="12">
    <source>
        <dbReference type="Proteomes" id="UP000078240"/>
    </source>
</evidence>
<keyword evidence="9" id="KW-1133">Transmembrane helix</keyword>
<sequence length="791" mass="88010">MSLTPEQMAQTPASKPPPGVVPNFVDPPSGAPVLIAVGTVLLAIMLVFACIRFYVKAFVRRNVTADDWTTLAAVIGTLWYYAICIHAVTAAKFGTHMWDMSVAHTLSDDFLIASFFSNWPTGLVWALAKTSFFLMYLQIFGPLPWLRICVYIGLFLNWGFYTAVIVASIYYQAPNPGQTWQEGFLNDRYTKSFNMTIPIASGSLFLDTYIFVLPLIAVSKLRLSTKKKIGVMAVFATGLIACVASSLSIYFKNKLNARLDDYTFWIYPVLLMALVEMCVGITCACMPSAAGFFKNKASHGFNTWSTNPLSMLRILGHVRSFFKDYNEAIDEGRKYFNDSNMPFSVSIAGARIYICYAPEDVAGLYRNTTTISYDNVIKDMYRWIGVSDDGFAKMFTINESSRHNIGMAHAQAPGNMINEYHRRQTKPGPLFEDLLHARTIPGIDQTLQDIVDGRSASVVGRSADGAAVSLLGLCTDLFLRGTTTAFLGQKIWEVNPTLLDSFALWERTNWKYMFQMPEIISGDMVQARDAIIGTFVKYLAIPASERSDCIDFVKSVEAMMRDVGVDERDMAKIFMLHFWAVLGNIYKVAFWAIAHMAYDPSLLDAIRAEVTPAVKDGQVDEAYLAENCPLLESLLSEVLRLTVATALVRDVVAPTHIRGKTLQPGSKILVPYRQLHQNRSVWGDDPLTLSPARFVAEPKLTSSKSYRPFGGGHTLCPGRFLAKRAMGYAIAALVTKFELSLDVEMTRRAVGGSGKSVRFPRMDSTKPSPGASLPHRGEDVFLLLKERRTAW</sequence>
<dbReference type="GO" id="GO:0020037">
    <property type="term" value="F:heme binding"/>
    <property type="evidence" value="ECO:0007669"/>
    <property type="project" value="InterPro"/>
</dbReference>
<protein>
    <submittedName>
        <fullName evidence="11">Cytochrome P450</fullName>
    </submittedName>
</protein>
<dbReference type="CDD" id="cd11040">
    <property type="entry name" value="CYP7_CYP8-like"/>
    <property type="match status" value="1"/>
</dbReference>
<feature type="transmembrane region" description="Helical" evidence="9">
    <location>
        <begin position="578"/>
        <end position="598"/>
    </location>
</feature>
<keyword evidence="6" id="KW-0503">Monooxygenase</keyword>
<keyword evidence="9" id="KW-0812">Transmembrane</keyword>
<dbReference type="EMBL" id="LSBH01000007">
    <property type="protein sequence ID" value="OAQ76403.1"/>
    <property type="molecule type" value="Genomic_DNA"/>
</dbReference>
<feature type="transmembrane region" description="Helical" evidence="9">
    <location>
        <begin position="33"/>
        <end position="55"/>
    </location>
</feature>
<accession>A0A179GGA6</accession>
<dbReference type="Gene3D" id="1.10.630.10">
    <property type="entry name" value="Cytochrome P450"/>
    <property type="match status" value="1"/>
</dbReference>
<dbReference type="GO" id="GO:0008395">
    <property type="term" value="F:steroid hydroxylase activity"/>
    <property type="evidence" value="ECO:0007669"/>
    <property type="project" value="TreeGrafter"/>
</dbReference>
<comment type="cofactor">
    <cofactor evidence="1 7">
        <name>heme</name>
        <dbReference type="ChEBI" id="CHEBI:30413"/>
    </cofactor>
</comment>
<evidence type="ECO:0000313" key="11">
    <source>
        <dbReference type="EMBL" id="OAQ76403.1"/>
    </source>
</evidence>
<evidence type="ECO:0000259" key="10">
    <source>
        <dbReference type="Pfam" id="PF20684"/>
    </source>
</evidence>
<dbReference type="Pfam" id="PF00067">
    <property type="entry name" value="p450"/>
    <property type="match status" value="1"/>
</dbReference>
<evidence type="ECO:0000256" key="5">
    <source>
        <dbReference type="ARBA" id="ARBA00023004"/>
    </source>
</evidence>
<feature type="transmembrane region" description="Helical" evidence="9">
    <location>
        <begin position="229"/>
        <end position="251"/>
    </location>
</feature>
<feature type="transmembrane region" description="Helical" evidence="9">
    <location>
        <begin position="148"/>
        <end position="173"/>
    </location>
</feature>
<evidence type="ECO:0000256" key="3">
    <source>
        <dbReference type="ARBA" id="ARBA00022617"/>
    </source>
</evidence>
<gene>
    <name evidence="11" type="ORF">VFPBJ_08763</name>
</gene>
<feature type="binding site" description="axial binding residue" evidence="7">
    <location>
        <position position="716"/>
    </location>
    <ligand>
        <name>heme</name>
        <dbReference type="ChEBI" id="CHEBI:30413"/>
    </ligand>
    <ligandPart>
        <name>Fe</name>
        <dbReference type="ChEBI" id="CHEBI:18248"/>
    </ligandPart>
</feature>
<keyword evidence="4 7" id="KW-0479">Metal-binding</keyword>
<evidence type="ECO:0000256" key="4">
    <source>
        <dbReference type="ARBA" id="ARBA00022723"/>
    </source>
</evidence>
<keyword evidence="5 7" id="KW-0408">Iron</keyword>
<dbReference type="GO" id="GO:0016705">
    <property type="term" value="F:oxidoreductase activity, acting on paired donors, with incorporation or reduction of molecular oxygen"/>
    <property type="evidence" value="ECO:0007669"/>
    <property type="project" value="InterPro"/>
</dbReference>
<evidence type="ECO:0000256" key="6">
    <source>
        <dbReference type="ARBA" id="ARBA00023033"/>
    </source>
</evidence>
<evidence type="ECO:0000256" key="1">
    <source>
        <dbReference type="ARBA" id="ARBA00001971"/>
    </source>
</evidence>
<proteinExistence type="inferred from homology"/>
<evidence type="ECO:0000256" key="7">
    <source>
        <dbReference type="PIRSR" id="PIRSR602403-1"/>
    </source>
</evidence>
<evidence type="ECO:0000256" key="8">
    <source>
        <dbReference type="SAM" id="MobiDB-lite"/>
    </source>
</evidence>
<keyword evidence="9" id="KW-0472">Membrane</keyword>
<feature type="transmembrane region" description="Helical" evidence="9">
    <location>
        <begin position="263"/>
        <end position="286"/>
    </location>
</feature>
<dbReference type="Proteomes" id="UP000078240">
    <property type="component" value="Unassembled WGS sequence"/>
</dbReference>
<evidence type="ECO:0000256" key="2">
    <source>
        <dbReference type="ARBA" id="ARBA00010617"/>
    </source>
</evidence>
<reference evidence="11 12" key="1">
    <citation type="submission" date="2016-01" db="EMBL/GenBank/DDBJ databases">
        <title>Biosynthesis of antibiotic leucinostatins and their inhibition on Phytophthora in bio-control Purpureocillium lilacinum.</title>
        <authorList>
            <person name="Wang G."/>
            <person name="Liu Z."/>
            <person name="Lin R."/>
            <person name="Li E."/>
            <person name="Mao Z."/>
            <person name="Ling J."/>
            <person name="Yin W."/>
            <person name="Xie B."/>
        </authorList>
    </citation>
    <scope>NUCLEOTIDE SEQUENCE [LARGE SCALE GENOMIC DNA]</scope>
    <source>
        <strain evidence="11">PLBJ-1</strain>
    </source>
</reference>
<dbReference type="InterPro" id="IPR001128">
    <property type="entry name" value="Cyt_P450"/>
</dbReference>
<dbReference type="PANTHER" id="PTHR24304">
    <property type="entry name" value="CYTOCHROME P450 FAMILY 7"/>
    <property type="match status" value="1"/>
</dbReference>
<evidence type="ECO:0000256" key="9">
    <source>
        <dbReference type="SAM" id="Phobius"/>
    </source>
</evidence>
<dbReference type="InterPro" id="IPR017972">
    <property type="entry name" value="Cyt_P450_CS"/>
</dbReference>
<dbReference type="PROSITE" id="PS00086">
    <property type="entry name" value="CYTOCHROME_P450"/>
    <property type="match status" value="1"/>
</dbReference>
<feature type="transmembrane region" description="Helical" evidence="9">
    <location>
        <begin position="193"/>
        <end position="217"/>
    </location>
</feature>
<feature type="transmembrane region" description="Helical" evidence="9">
    <location>
        <begin position="67"/>
        <end position="90"/>
    </location>
</feature>
<comment type="similarity">
    <text evidence="2">Belongs to the cytochrome P450 family.</text>
</comment>
<feature type="domain" description="Rhodopsin" evidence="10">
    <location>
        <begin position="51"/>
        <end position="292"/>
    </location>
</feature>
<keyword evidence="3 7" id="KW-0349">Heme</keyword>
<dbReference type="PANTHER" id="PTHR24304:SF2">
    <property type="entry name" value="24-HYDROXYCHOLESTEROL 7-ALPHA-HYDROXYLASE"/>
    <property type="match status" value="1"/>
</dbReference>
<organism evidence="11 12">
    <name type="scientific">Purpureocillium lilacinum</name>
    <name type="common">Paecilomyces lilacinus</name>
    <dbReference type="NCBI Taxonomy" id="33203"/>
    <lineage>
        <taxon>Eukaryota</taxon>
        <taxon>Fungi</taxon>
        <taxon>Dikarya</taxon>
        <taxon>Ascomycota</taxon>
        <taxon>Pezizomycotina</taxon>
        <taxon>Sordariomycetes</taxon>
        <taxon>Hypocreomycetidae</taxon>
        <taxon>Hypocreales</taxon>
        <taxon>Ophiocordycipitaceae</taxon>
        <taxon>Purpureocillium</taxon>
    </lineage>
</organism>
<dbReference type="InterPro" id="IPR050529">
    <property type="entry name" value="CYP450_sterol_14alpha_dmase"/>
</dbReference>
<dbReference type="PRINTS" id="PR00465">
    <property type="entry name" value="EP450IV"/>
</dbReference>
<dbReference type="InterPro" id="IPR002403">
    <property type="entry name" value="Cyt_P450_E_grp-IV"/>
</dbReference>
<dbReference type="Pfam" id="PF20684">
    <property type="entry name" value="Fung_rhodopsin"/>
    <property type="match status" value="1"/>
</dbReference>
<dbReference type="InterPro" id="IPR036396">
    <property type="entry name" value="Cyt_P450_sf"/>
</dbReference>
<feature type="region of interest" description="Disordered" evidence="8">
    <location>
        <begin position="1"/>
        <end position="21"/>
    </location>
</feature>
<dbReference type="AlphaFoldDB" id="A0A179GGA6"/>
<dbReference type="GO" id="GO:0005506">
    <property type="term" value="F:iron ion binding"/>
    <property type="evidence" value="ECO:0007669"/>
    <property type="project" value="InterPro"/>
</dbReference>
<dbReference type="InterPro" id="IPR049326">
    <property type="entry name" value="Rhodopsin_dom_fungi"/>
</dbReference>
<keyword evidence="6" id="KW-0560">Oxidoreductase</keyword>
<feature type="compositionally biased region" description="Polar residues" evidence="8">
    <location>
        <begin position="1"/>
        <end position="13"/>
    </location>
</feature>
<dbReference type="SUPFAM" id="SSF48264">
    <property type="entry name" value="Cytochrome P450"/>
    <property type="match status" value="1"/>
</dbReference>
<feature type="transmembrane region" description="Helical" evidence="9">
    <location>
        <begin position="110"/>
        <end position="128"/>
    </location>
</feature>